<keyword evidence="5" id="KW-0274">FAD</keyword>
<organism evidence="9 10">
    <name type="scientific">Iodobacter ciconiae</name>
    <dbReference type="NCBI Taxonomy" id="2496266"/>
    <lineage>
        <taxon>Bacteria</taxon>
        <taxon>Pseudomonadati</taxon>
        <taxon>Pseudomonadota</taxon>
        <taxon>Betaproteobacteria</taxon>
        <taxon>Neisseriales</taxon>
        <taxon>Chitinibacteraceae</taxon>
        <taxon>Iodobacter</taxon>
    </lineage>
</organism>
<dbReference type="InterPro" id="IPR036188">
    <property type="entry name" value="FAD/NAD-bd_sf"/>
</dbReference>
<evidence type="ECO:0000259" key="8">
    <source>
        <dbReference type="Pfam" id="PF01494"/>
    </source>
</evidence>
<dbReference type="InterPro" id="IPR002938">
    <property type="entry name" value="FAD-bd"/>
</dbReference>
<keyword evidence="4" id="KW-0285">Flavoprotein</keyword>
<dbReference type="OrthoDB" id="9769565at2"/>
<protein>
    <submittedName>
        <fullName evidence="9">UbiH/UbiF family hydroxylase</fullName>
    </submittedName>
</protein>
<name>A0A3S8ZT09_9NEIS</name>
<evidence type="ECO:0000256" key="2">
    <source>
        <dbReference type="ARBA" id="ARBA00004749"/>
    </source>
</evidence>
<gene>
    <name evidence="9" type="ORF">EJO50_09125</name>
</gene>
<dbReference type="GO" id="GO:0071949">
    <property type="term" value="F:FAD binding"/>
    <property type="evidence" value="ECO:0007669"/>
    <property type="project" value="InterPro"/>
</dbReference>
<feature type="domain" description="FAD-binding" evidence="8">
    <location>
        <begin position="5"/>
        <end position="342"/>
    </location>
</feature>
<dbReference type="KEGG" id="iod:EJO50_09125"/>
<dbReference type="NCBIfam" id="NF005788">
    <property type="entry name" value="PRK07608.1-3"/>
    <property type="match status" value="1"/>
</dbReference>
<dbReference type="NCBIfam" id="TIGR01988">
    <property type="entry name" value="Ubi-OHases"/>
    <property type="match status" value="1"/>
</dbReference>
<dbReference type="InterPro" id="IPR018168">
    <property type="entry name" value="Ubi_Hdrlase_CS"/>
</dbReference>
<dbReference type="GO" id="GO:0110142">
    <property type="term" value="C:ubiquinone biosynthesis complex"/>
    <property type="evidence" value="ECO:0007669"/>
    <property type="project" value="UniProtKB-ARBA"/>
</dbReference>
<dbReference type="Gene3D" id="3.50.50.60">
    <property type="entry name" value="FAD/NAD(P)-binding domain"/>
    <property type="match status" value="2"/>
</dbReference>
<dbReference type="FunFam" id="3.50.50.60:FF:000021">
    <property type="entry name" value="Ubiquinone biosynthesis monooxygenase COQ6"/>
    <property type="match status" value="1"/>
</dbReference>
<proteinExistence type="inferred from homology"/>
<dbReference type="PROSITE" id="PS01304">
    <property type="entry name" value="UBIH"/>
    <property type="match status" value="1"/>
</dbReference>
<dbReference type="GO" id="GO:0004497">
    <property type="term" value="F:monooxygenase activity"/>
    <property type="evidence" value="ECO:0007669"/>
    <property type="project" value="UniProtKB-KW"/>
</dbReference>
<evidence type="ECO:0000256" key="6">
    <source>
        <dbReference type="ARBA" id="ARBA00023002"/>
    </source>
</evidence>
<keyword evidence="10" id="KW-1185">Reference proteome</keyword>
<dbReference type="RefSeq" id="WP_125973516.1">
    <property type="nucleotide sequence ID" value="NZ_CP034433.1"/>
</dbReference>
<dbReference type="InterPro" id="IPR051205">
    <property type="entry name" value="UbiH/COQ6_monooxygenase"/>
</dbReference>
<evidence type="ECO:0000313" key="10">
    <source>
        <dbReference type="Proteomes" id="UP000282438"/>
    </source>
</evidence>
<dbReference type="InterPro" id="IPR010971">
    <property type="entry name" value="UbiH/COQ6"/>
</dbReference>
<dbReference type="GO" id="GO:0016705">
    <property type="term" value="F:oxidoreductase activity, acting on paired donors, with incorporation or reduction of molecular oxygen"/>
    <property type="evidence" value="ECO:0007669"/>
    <property type="project" value="InterPro"/>
</dbReference>
<evidence type="ECO:0000256" key="5">
    <source>
        <dbReference type="ARBA" id="ARBA00022827"/>
    </source>
</evidence>
<dbReference type="AlphaFoldDB" id="A0A3S8ZT09"/>
<keyword evidence="7" id="KW-0503">Monooxygenase</keyword>
<comment type="pathway">
    <text evidence="2">Cofactor biosynthesis; ubiquinone biosynthesis.</text>
</comment>
<comment type="similarity">
    <text evidence="3">Belongs to the UbiH/COQ6 family.</text>
</comment>
<accession>A0A3S8ZT09</accession>
<evidence type="ECO:0000256" key="3">
    <source>
        <dbReference type="ARBA" id="ARBA00005349"/>
    </source>
</evidence>
<keyword evidence="6" id="KW-0560">Oxidoreductase</keyword>
<dbReference type="EMBL" id="CP034433">
    <property type="protein sequence ID" value="AZN36640.1"/>
    <property type="molecule type" value="Genomic_DNA"/>
</dbReference>
<comment type="cofactor">
    <cofactor evidence="1">
        <name>FAD</name>
        <dbReference type="ChEBI" id="CHEBI:57692"/>
    </cofactor>
</comment>
<reference evidence="9 10" key="1">
    <citation type="submission" date="2018-12" db="EMBL/GenBank/DDBJ databases">
        <title>Complete genome sequence of Iodobacter sp. H11R3.</title>
        <authorList>
            <person name="Bae J.-W."/>
        </authorList>
    </citation>
    <scope>NUCLEOTIDE SEQUENCE [LARGE SCALE GENOMIC DNA]</scope>
    <source>
        <strain evidence="9 10">H11R3</strain>
    </source>
</reference>
<dbReference type="PRINTS" id="PR00420">
    <property type="entry name" value="RNGMNOXGNASE"/>
</dbReference>
<dbReference type="SUPFAM" id="SSF51905">
    <property type="entry name" value="FAD/NAD(P)-binding domain"/>
    <property type="match status" value="1"/>
</dbReference>
<dbReference type="Pfam" id="PF01494">
    <property type="entry name" value="FAD_binding_3"/>
    <property type="match status" value="1"/>
</dbReference>
<dbReference type="Proteomes" id="UP000282438">
    <property type="component" value="Chromosome"/>
</dbReference>
<dbReference type="PANTHER" id="PTHR43876:SF7">
    <property type="entry name" value="UBIQUINONE BIOSYNTHESIS MONOOXYGENASE COQ6, MITOCHONDRIAL"/>
    <property type="match status" value="1"/>
</dbReference>
<evidence type="ECO:0000256" key="1">
    <source>
        <dbReference type="ARBA" id="ARBA00001974"/>
    </source>
</evidence>
<dbReference type="GO" id="GO:0006744">
    <property type="term" value="P:ubiquinone biosynthetic process"/>
    <property type="evidence" value="ECO:0007669"/>
    <property type="project" value="UniProtKB-UniPathway"/>
</dbReference>
<evidence type="ECO:0000313" key="9">
    <source>
        <dbReference type="EMBL" id="AZN36640.1"/>
    </source>
</evidence>
<dbReference type="UniPathway" id="UPA00232"/>
<sequence length="391" mass="43140">MENFDADVIIVGGGLVGSALALALKETNLSVLLIEGRRPVFEWQQDSWDQRIYAISRASGKMLKRIGAWQRMDADRLQATSAMEIFGDAHGTALQFNALEAGVDELAFMLENRELQKALWCGLQEEKQIRILSPASPVRLVTDQTGATLTLADGQTLRARLVVGADGANSWVRSQLAIEPQVMPYQQFGVVANFEIEKPHLGVAHQWFMSDGILAWLPLAGHRMSMVWSCNDKERAELMALSPEKLCEYVVAAGGARLGALQLITAPAAFPLRLNHLPETVRDKVVLIGDAAHTVHPLAGQGVNLGFGDVIELAALLTNTPVKQIGDYLLLRRYERSRREAVYTMQGVCHGLQKLFNNSNPLLKNLRNLGLGATNQLPWLKRQLIRHAMDA</sequence>
<dbReference type="PANTHER" id="PTHR43876">
    <property type="entry name" value="UBIQUINONE BIOSYNTHESIS MONOOXYGENASE COQ6, MITOCHONDRIAL"/>
    <property type="match status" value="1"/>
</dbReference>
<evidence type="ECO:0000256" key="7">
    <source>
        <dbReference type="ARBA" id="ARBA00023033"/>
    </source>
</evidence>
<evidence type="ECO:0000256" key="4">
    <source>
        <dbReference type="ARBA" id="ARBA00022630"/>
    </source>
</evidence>